<evidence type="ECO:0000313" key="3">
    <source>
        <dbReference type="Proteomes" id="UP000788262"/>
    </source>
</evidence>
<feature type="transmembrane region" description="Helical" evidence="1">
    <location>
        <begin position="136"/>
        <end position="158"/>
    </location>
</feature>
<feature type="transmembrane region" description="Helical" evidence="1">
    <location>
        <begin position="105"/>
        <end position="124"/>
    </location>
</feature>
<feature type="transmembrane region" description="Helical" evidence="1">
    <location>
        <begin position="39"/>
        <end position="58"/>
    </location>
</feature>
<sequence length="187" mass="20326">MTSMGTVAAPLLAGFSLSVTVQALRLGAGDVRWPDLAALLFLLAAALLVFAVQAVFWARRHLVTAQDLMAWWPDWEQPYRRSQLIDELKLSKVYFDAWSNRARRAYSLGLLSLLSGLTVVAVPAGPTGAAPNLRWAAVALGTAATLTEAAWVVLGEFLTANKLKRGGRLEAFLNPRPQLPKEESVKS</sequence>
<keyword evidence="1" id="KW-0472">Membrane</keyword>
<evidence type="ECO:0000313" key="2">
    <source>
        <dbReference type="EMBL" id="MBN0046926.1"/>
    </source>
</evidence>
<keyword evidence="3" id="KW-1185">Reference proteome</keyword>
<accession>A0ABS2VV68</accession>
<reference evidence="2 3" key="1">
    <citation type="submission" date="2021-02" db="EMBL/GenBank/DDBJ databases">
        <title>Whole genome sequencing of Streptomyces actuosus VRA1.</title>
        <authorList>
            <person name="Sen G."/>
            <person name="Sen A."/>
        </authorList>
    </citation>
    <scope>NUCLEOTIDE SEQUENCE [LARGE SCALE GENOMIC DNA]</scope>
    <source>
        <strain evidence="2 3">VRA1</strain>
    </source>
</reference>
<evidence type="ECO:0000256" key="1">
    <source>
        <dbReference type="SAM" id="Phobius"/>
    </source>
</evidence>
<evidence type="ECO:0008006" key="4">
    <source>
        <dbReference type="Google" id="ProtNLM"/>
    </source>
</evidence>
<dbReference type="Proteomes" id="UP000788262">
    <property type="component" value="Unassembled WGS sequence"/>
</dbReference>
<comment type="caution">
    <text evidence="2">The sequence shown here is derived from an EMBL/GenBank/DDBJ whole genome shotgun (WGS) entry which is preliminary data.</text>
</comment>
<protein>
    <recommendedName>
        <fullName evidence="4">DUF4231 domain-containing protein</fullName>
    </recommendedName>
</protein>
<keyword evidence="1" id="KW-0812">Transmembrane</keyword>
<organism evidence="2 3">
    <name type="scientific">Streptomyces actuosus</name>
    <dbReference type="NCBI Taxonomy" id="1885"/>
    <lineage>
        <taxon>Bacteria</taxon>
        <taxon>Bacillati</taxon>
        <taxon>Actinomycetota</taxon>
        <taxon>Actinomycetes</taxon>
        <taxon>Kitasatosporales</taxon>
        <taxon>Streptomycetaceae</taxon>
        <taxon>Streptomyces</taxon>
    </lineage>
</organism>
<dbReference type="RefSeq" id="WP_205385071.1">
    <property type="nucleotide sequence ID" value="NZ_JAFFZS010000020.1"/>
</dbReference>
<gene>
    <name evidence="2" type="ORF">JS756_22985</name>
</gene>
<dbReference type="EMBL" id="JAFFZS010000020">
    <property type="protein sequence ID" value="MBN0046926.1"/>
    <property type="molecule type" value="Genomic_DNA"/>
</dbReference>
<name>A0ABS2VV68_STRAS</name>
<proteinExistence type="predicted"/>
<keyword evidence="1" id="KW-1133">Transmembrane helix</keyword>